<dbReference type="RefSeq" id="WP_106590649.1">
    <property type="nucleotide sequence ID" value="NZ_PYGI01000003.1"/>
</dbReference>
<evidence type="ECO:0000256" key="1">
    <source>
        <dbReference type="SAM" id="Phobius"/>
    </source>
</evidence>
<keyword evidence="1" id="KW-1133">Transmembrane helix</keyword>
<sequence length="141" mass="15295">MSTLLQGPVGLFFSALISSTLLPGGSEALLAWLVAQASHPLWLLWLSATAGNVLGSVLTWGLGYWLARRYPLQALDKPQHQRAKRWLERYGPAGLLLAWLPLIGDPLCLMAGWLRLGFMASLVAITLGKALRYAVVIGVFG</sequence>
<feature type="transmembrane region" description="Helical" evidence="1">
    <location>
        <begin position="44"/>
        <end position="66"/>
    </location>
</feature>
<feature type="domain" description="VTT" evidence="2">
    <location>
        <begin position="26"/>
        <end position="138"/>
    </location>
</feature>
<name>A0A2P8F289_9GAMM</name>
<organism evidence="3 4">
    <name type="scientific">Marinobacterium halophilum</name>
    <dbReference type="NCBI Taxonomy" id="267374"/>
    <lineage>
        <taxon>Bacteria</taxon>
        <taxon>Pseudomonadati</taxon>
        <taxon>Pseudomonadota</taxon>
        <taxon>Gammaproteobacteria</taxon>
        <taxon>Oceanospirillales</taxon>
        <taxon>Oceanospirillaceae</taxon>
        <taxon>Marinobacterium</taxon>
    </lineage>
</organism>
<dbReference type="InterPro" id="IPR051311">
    <property type="entry name" value="DedA_domain"/>
</dbReference>
<proteinExistence type="predicted"/>
<evidence type="ECO:0000259" key="2">
    <source>
        <dbReference type="Pfam" id="PF09335"/>
    </source>
</evidence>
<accession>A0A2P8F289</accession>
<dbReference type="GO" id="GO:0005886">
    <property type="term" value="C:plasma membrane"/>
    <property type="evidence" value="ECO:0007669"/>
    <property type="project" value="UniProtKB-ARBA"/>
</dbReference>
<dbReference type="PANTHER" id="PTHR42709">
    <property type="entry name" value="ALKALINE PHOSPHATASE LIKE PROTEIN"/>
    <property type="match status" value="1"/>
</dbReference>
<keyword evidence="1" id="KW-0812">Transmembrane</keyword>
<evidence type="ECO:0000313" key="4">
    <source>
        <dbReference type="Proteomes" id="UP000242133"/>
    </source>
</evidence>
<feature type="transmembrane region" description="Helical" evidence="1">
    <location>
        <begin position="116"/>
        <end position="140"/>
    </location>
</feature>
<dbReference type="Proteomes" id="UP000242133">
    <property type="component" value="Unassembled WGS sequence"/>
</dbReference>
<dbReference type="Pfam" id="PF09335">
    <property type="entry name" value="VTT_dom"/>
    <property type="match status" value="1"/>
</dbReference>
<comment type="caution">
    <text evidence="3">The sequence shown here is derived from an EMBL/GenBank/DDBJ whole genome shotgun (WGS) entry which is preliminary data.</text>
</comment>
<dbReference type="AlphaFoldDB" id="A0A2P8F289"/>
<dbReference type="EMBL" id="PYGI01000003">
    <property type="protein sequence ID" value="PSL15827.1"/>
    <property type="molecule type" value="Genomic_DNA"/>
</dbReference>
<keyword evidence="4" id="KW-1185">Reference proteome</keyword>
<dbReference type="PANTHER" id="PTHR42709:SF4">
    <property type="entry name" value="INNER MEMBRANE PROTEIN YQAA"/>
    <property type="match status" value="1"/>
</dbReference>
<evidence type="ECO:0000313" key="3">
    <source>
        <dbReference type="EMBL" id="PSL15827.1"/>
    </source>
</evidence>
<dbReference type="OrthoDB" id="9814483at2"/>
<gene>
    <name evidence="3" type="ORF">CLV44_103108</name>
</gene>
<protein>
    <submittedName>
        <fullName evidence="3">Membrane protein YqaA with SNARE-associated domain</fullName>
    </submittedName>
</protein>
<dbReference type="InterPro" id="IPR032816">
    <property type="entry name" value="VTT_dom"/>
</dbReference>
<feature type="transmembrane region" description="Helical" evidence="1">
    <location>
        <begin position="87"/>
        <end position="104"/>
    </location>
</feature>
<keyword evidence="1" id="KW-0472">Membrane</keyword>
<reference evidence="3 4" key="1">
    <citation type="submission" date="2018-03" db="EMBL/GenBank/DDBJ databases">
        <title>Genomic Encyclopedia of Archaeal and Bacterial Type Strains, Phase II (KMG-II): from individual species to whole genera.</title>
        <authorList>
            <person name="Goeker M."/>
        </authorList>
    </citation>
    <scope>NUCLEOTIDE SEQUENCE [LARGE SCALE GENOMIC DNA]</scope>
    <source>
        <strain evidence="3 4">DSM 17586</strain>
    </source>
</reference>